<keyword evidence="2" id="KW-1185">Reference proteome</keyword>
<evidence type="ECO:0000313" key="1">
    <source>
        <dbReference type="EMBL" id="GBP09066.1"/>
    </source>
</evidence>
<organism evidence="1 2">
    <name type="scientific">Eumeta variegata</name>
    <name type="common">Bagworm moth</name>
    <name type="synonym">Eumeta japonica</name>
    <dbReference type="NCBI Taxonomy" id="151549"/>
    <lineage>
        <taxon>Eukaryota</taxon>
        <taxon>Metazoa</taxon>
        <taxon>Ecdysozoa</taxon>
        <taxon>Arthropoda</taxon>
        <taxon>Hexapoda</taxon>
        <taxon>Insecta</taxon>
        <taxon>Pterygota</taxon>
        <taxon>Neoptera</taxon>
        <taxon>Endopterygota</taxon>
        <taxon>Lepidoptera</taxon>
        <taxon>Glossata</taxon>
        <taxon>Ditrysia</taxon>
        <taxon>Tineoidea</taxon>
        <taxon>Psychidae</taxon>
        <taxon>Oiketicinae</taxon>
        <taxon>Eumeta</taxon>
    </lineage>
</organism>
<evidence type="ECO:0000313" key="2">
    <source>
        <dbReference type="Proteomes" id="UP000299102"/>
    </source>
</evidence>
<sequence>MGAAFAHSGLQAQPWATSEQFLTTFKGNPKECLRRFVTVDEMDTLFLGSFVIPLTLCKSMAPSWVKRGSVGEYTQSEYGLRTAACGADADCVIMCHYAVQAAADKRVDLLTDLVNCDCAG</sequence>
<dbReference type="AlphaFoldDB" id="A0A4C1T4D4"/>
<accession>A0A4C1T4D4</accession>
<dbReference type="EMBL" id="BGZK01000033">
    <property type="protein sequence ID" value="GBP09066.1"/>
    <property type="molecule type" value="Genomic_DNA"/>
</dbReference>
<protein>
    <submittedName>
        <fullName evidence="1">Uncharacterized protein</fullName>
    </submittedName>
</protein>
<dbReference type="Proteomes" id="UP000299102">
    <property type="component" value="Unassembled WGS sequence"/>
</dbReference>
<gene>
    <name evidence="1" type="ORF">EVAR_78398_1</name>
</gene>
<comment type="caution">
    <text evidence="1">The sequence shown here is derived from an EMBL/GenBank/DDBJ whole genome shotgun (WGS) entry which is preliminary data.</text>
</comment>
<proteinExistence type="predicted"/>
<name>A0A4C1T4D4_EUMVA</name>
<reference evidence="1 2" key="1">
    <citation type="journal article" date="2019" name="Commun. Biol.">
        <title>The bagworm genome reveals a unique fibroin gene that provides high tensile strength.</title>
        <authorList>
            <person name="Kono N."/>
            <person name="Nakamura H."/>
            <person name="Ohtoshi R."/>
            <person name="Tomita M."/>
            <person name="Numata K."/>
            <person name="Arakawa K."/>
        </authorList>
    </citation>
    <scope>NUCLEOTIDE SEQUENCE [LARGE SCALE GENOMIC DNA]</scope>
</reference>